<accession>A0ABT7NEH7</accession>
<dbReference type="EMBL" id="JASZYV010000003">
    <property type="protein sequence ID" value="MDM0046327.1"/>
    <property type="molecule type" value="Genomic_DNA"/>
</dbReference>
<name>A0ABT7NEH7_9BURK</name>
<protein>
    <submittedName>
        <fullName evidence="2">Uncharacterized protein</fullName>
    </submittedName>
</protein>
<evidence type="ECO:0000313" key="3">
    <source>
        <dbReference type="Proteomes" id="UP001174908"/>
    </source>
</evidence>
<evidence type="ECO:0000313" key="2">
    <source>
        <dbReference type="EMBL" id="MDM0046327.1"/>
    </source>
</evidence>
<feature type="compositionally biased region" description="Low complexity" evidence="1">
    <location>
        <begin position="71"/>
        <end position="83"/>
    </location>
</feature>
<gene>
    <name evidence="2" type="ORF">QTH91_17675</name>
</gene>
<comment type="caution">
    <text evidence="2">The sequence shown here is derived from an EMBL/GenBank/DDBJ whole genome shotgun (WGS) entry which is preliminary data.</text>
</comment>
<feature type="region of interest" description="Disordered" evidence="1">
    <location>
        <begin position="71"/>
        <end position="101"/>
    </location>
</feature>
<keyword evidence="3" id="KW-1185">Reference proteome</keyword>
<organism evidence="2 3">
    <name type="scientific">Variovorax dokdonensis</name>
    <dbReference type="NCBI Taxonomy" id="344883"/>
    <lineage>
        <taxon>Bacteria</taxon>
        <taxon>Pseudomonadati</taxon>
        <taxon>Pseudomonadota</taxon>
        <taxon>Betaproteobacteria</taxon>
        <taxon>Burkholderiales</taxon>
        <taxon>Comamonadaceae</taxon>
        <taxon>Variovorax</taxon>
    </lineage>
</organism>
<dbReference type="RefSeq" id="WP_286661407.1">
    <property type="nucleotide sequence ID" value="NZ_JASZYV010000003.1"/>
</dbReference>
<evidence type="ECO:0000256" key="1">
    <source>
        <dbReference type="SAM" id="MobiDB-lite"/>
    </source>
</evidence>
<proteinExistence type="predicted"/>
<dbReference type="Proteomes" id="UP001174908">
    <property type="component" value="Unassembled WGS sequence"/>
</dbReference>
<sequence length="159" mass="16625">MILVKTDAGQLALKDRSLGLTPRQRSAFILFDGKRSVADVVGAGLGVSEQDVDQLVLAGLLASADGMPARAAAAEAPSKPQAAVGSDAATEERRTPQQRYQDAYPIATRLTAGLGLRGFKLNLQVEGATRYEDLVALAPKIRAAVGPDASAELDRALDV</sequence>
<reference evidence="2" key="1">
    <citation type="submission" date="2023-06" db="EMBL/GenBank/DDBJ databases">
        <authorList>
            <person name="Jiang Y."/>
            <person name="Liu Q."/>
        </authorList>
    </citation>
    <scope>NUCLEOTIDE SEQUENCE</scope>
    <source>
        <strain evidence="2">CGMCC 1.12089</strain>
    </source>
</reference>